<keyword evidence="6" id="KW-0067">ATP-binding</keyword>
<evidence type="ECO:0000256" key="2">
    <source>
        <dbReference type="ARBA" id="ARBA00009441"/>
    </source>
</evidence>
<feature type="domain" description="RecF/RecN/SMC N-terminal" evidence="11">
    <location>
        <begin position="1"/>
        <end position="512"/>
    </location>
</feature>
<dbReference type="NCBIfam" id="NF008121">
    <property type="entry name" value="PRK10869.1"/>
    <property type="match status" value="1"/>
</dbReference>
<sequence>MLTHLSIHNFTLVKSLELEIQPGMTAVTGETGAGKSVLLEAIGLTLGDRADADRIRAGEQRADISAQFDVSQRPAVQQWLNDNDLSVDNEYADKECLVRRIITQEGRSRAYINGQPVTASQLKALGSQLIDLHSQHAHQGLLRKETHVTLLDEFGQHTALAHSVAKTWATWKDLNSKCKIIDQTQAENQERLTLLEEQLHELELLNLQENELEALEEEQKRLTTIESTLHSSYQLANLCAGEDHSISGALHNALHILSNIPYKDTHLSEAESLLLNAQIQVQEAHQEIERHINFCDLSPERLDFVEERLSTIYECARKHRVQPHQLDQLTQELAQEATQLRDSDVNLESLTKKTQLCYEELTLQASKLSKKREAAQKHLSKSVNQLLKEMNMMNAQFEITLNHQDTPGKEGLEEIEFLVSTNPGAAARPLAKVASGGELSRISLAIQVVTANAVQVPTIIFDEVDVGIGGATAHVVGHLLRRLGDRTQVLCVTHLGQVAAKAHHHLRVSKHQVRQSTTSTLESLQGDTKVTEIARMLSGNETEQSLAHAREMLELAEYQSRPN</sequence>
<dbReference type="GO" id="GO:0009432">
    <property type="term" value="P:SOS response"/>
    <property type="evidence" value="ECO:0007669"/>
    <property type="project" value="UniProtKB-ARBA"/>
</dbReference>
<comment type="function">
    <text evidence="1 9">May be involved in recombinational repair of damaged DNA.</text>
</comment>
<keyword evidence="7 9" id="KW-0234">DNA repair</keyword>
<dbReference type="AlphaFoldDB" id="A0AA37WMY4"/>
<evidence type="ECO:0000256" key="3">
    <source>
        <dbReference type="ARBA" id="ARBA00021315"/>
    </source>
</evidence>
<evidence type="ECO:0000256" key="1">
    <source>
        <dbReference type="ARBA" id="ARBA00003618"/>
    </source>
</evidence>
<evidence type="ECO:0000256" key="7">
    <source>
        <dbReference type="ARBA" id="ARBA00023204"/>
    </source>
</evidence>
<evidence type="ECO:0000256" key="8">
    <source>
        <dbReference type="ARBA" id="ARBA00033408"/>
    </source>
</evidence>
<keyword evidence="5 9" id="KW-0227">DNA damage</keyword>
<dbReference type="InterPro" id="IPR004604">
    <property type="entry name" value="DNA_recomb/repair_RecN"/>
</dbReference>
<dbReference type="GO" id="GO:0006281">
    <property type="term" value="P:DNA repair"/>
    <property type="evidence" value="ECO:0007669"/>
    <property type="project" value="UniProtKB-KW"/>
</dbReference>
<name>A0AA37WMY4_9GAMM</name>
<dbReference type="Pfam" id="PF02463">
    <property type="entry name" value="SMC_N"/>
    <property type="match status" value="1"/>
</dbReference>
<dbReference type="Gene3D" id="3.40.50.300">
    <property type="entry name" value="P-loop containing nucleotide triphosphate hydrolases"/>
    <property type="match status" value="2"/>
</dbReference>
<organism evidence="12 13">
    <name type="scientific">Marinibactrum halimedae</name>
    <dbReference type="NCBI Taxonomy" id="1444977"/>
    <lineage>
        <taxon>Bacteria</taxon>
        <taxon>Pseudomonadati</taxon>
        <taxon>Pseudomonadota</taxon>
        <taxon>Gammaproteobacteria</taxon>
        <taxon>Cellvibrionales</taxon>
        <taxon>Cellvibrionaceae</taxon>
        <taxon>Marinibactrum</taxon>
    </lineage>
</organism>
<dbReference type="InterPro" id="IPR027417">
    <property type="entry name" value="P-loop_NTPase"/>
</dbReference>
<accession>A0AA37WMY4</accession>
<dbReference type="GO" id="GO:0043590">
    <property type="term" value="C:bacterial nucleoid"/>
    <property type="evidence" value="ECO:0007669"/>
    <property type="project" value="TreeGrafter"/>
</dbReference>
<feature type="coiled-coil region" evidence="10">
    <location>
        <begin position="326"/>
        <end position="378"/>
    </location>
</feature>
<keyword evidence="4" id="KW-0547">Nucleotide-binding</keyword>
<evidence type="ECO:0000256" key="5">
    <source>
        <dbReference type="ARBA" id="ARBA00022763"/>
    </source>
</evidence>
<dbReference type="NCBIfam" id="TIGR00634">
    <property type="entry name" value="recN"/>
    <property type="match status" value="1"/>
</dbReference>
<dbReference type="PANTHER" id="PTHR11059:SF0">
    <property type="entry name" value="DNA REPAIR PROTEIN RECN"/>
    <property type="match status" value="1"/>
</dbReference>
<dbReference type="SUPFAM" id="SSF52540">
    <property type="entry name" value="P-loop containing nucleoside triphosphate hydrolases"/>
    <property type="match status" value="1"/>
</dbReference>
<evidence type="ECO:0000259" key="11">
    <source>
        <dbReference type="Pfam" id="PF02463"/>
    </source>
</evidence>
<dbReference type="GO" id="GO:0006310">
    <property type="term" value="P:DNA recombination"/>
    <property type="evidence" value="ECO:0007669"/>
    <property type="project" value="InterPro"/>
</dbReference>
<dbReference type="InterPro" id="IPR003395">
    <property type="entry name" value="RecF/RecN/SMC_N"/>
</dbReference>
<dbReference type="Proteomes" id="UP001156870">
    <property type="component" value="Unassembled WGS sequence"/>
</dbReference>
<dbReference type="FunFam" id="3.40.50.300:FF:000319">
    <property type="entry name" value="DNA repair protein RecN"/>
    <property type="match status" value="1"/>
</dbReference>
<evidence type="ECO:0000256" key="10">
    <source>
        <dbReference type="SAM" id="Coils"/>
    </source>
</evidence>
<dbReference type="FunFam" id="3.40.50.300:FF:000356">
    <property type="entry name" value="DNA repair protein RecN"/>
    <property type="match status" value="1"/>
</dbReference>
<dbReference type="PIRSF" id="PIRSF003128">
    <property type="entry name" value="RecN"/>
    <property type="match status" value="1"/>
</dbReference>
<keyword evidence="13" id="KW-1185">Reference proteome</keyword>
<gene>
    <name evidence="12" type="primary">recN</name>
    <name evidence="12" type="ORF">GCM10007877_25720</name>
</gene>
<comment type="similarity">
    <text evidence="2 9">Belongs to the RecN family.</text>
</comment>
<evidence type="ECO:0000313" key="12">
    <source>
        <dbReference type="EMBL" id="GLS26853.1"/>
    </source>
</evidence>
<evidence type="ECO:0000313" key="13">
    <source>
        <dbReference type="Proteomes" id="UP001156870"/>
    </source>
</evidence>
<proteinExistence type="inferred from homology"/>
<reference evidence="12 13" key="1">
    <citation type="journal article" date="2014" name="Int. J. Syst. Evol. Microbiol.">
        <title>Complete genome sequence of Corynebacterium casei LMG S-19264T (=DSM 44701T), isolated from a smear-ripened cheese.</title>
        <authorList>
            <consortium name="US DOE Joint Genome Institute (JGI-PGF)"/>
            <person name="Walter F."/>
            <person name="Albersmeier A."/>
            <person name="Kalinowski J."/>
            <person name="Ruckert C."/>
        </authorList>
    </citation>
    <scope>NUCLEOTIDE SEQUENCE [LARGE SCALE GENOMIC DNA]</scope>
    <source>
        <strain evidence="12 13">NBRC 110095</strain>
    </source>
</reference>
<keyword evidence="10" id="KW-0175">Coiled coil</keyword>
<dbReference type="GO" id="GO:0005524">
    <property type="term" value="F:ATP binding"/>
    <property type="evidence" value="ECO:0007669"/>
    <property type="project" value="UniProtKB-KW"/>
</dbReference>
<evidence type="ECO:0000256" key="9">
    <source>
        <dbReference type="PIRNR" id="PIRNR003128"/>
    </source>
</evidence>
<evidence type="ECO:0000256" key="4">
    <source>
        <dbReference type="ARBA" id="ARBA00022741"/>
    </source>
</evidence>
<dbReference type="PANTHER" id="PTHR11059">
    <property type="entry name" value="DNA REPAIR PROTEIN RECN"/>
    <property type="match status" value="1"/>
</dbReference>
<evidence type="ECO:0000256" key="6">
    <source>
        <dbReference type="ARBA" id="ARBA00022840"/>
    </source>
</evidence>
<dbReference type="RefSeq" id="WP_232593608.1">
    <property type="nucleotide sequence ID" value="NZ_BSPD01000062.1"/>
</dbReference>
<dbReference type="EMBL" id="BSPD01000062">
    <property type="protein sequence ID" value="GLS26853.1"/>
    <property type="molecule type" value="Genomic_DNA"/>
</dbReference>
<protein>
    <recommendedName>
        <fullName evidence="3 9">DNA repair protein RecN</fullName>
    </recommendedName>
    <alternativeName>
        <fullName evidence="8 9">Recombination protein N</fullName>
    </alternativeName>
</protein>
<dbReference type="CDD" id="cd03241">
    <property type="entry name" value="ABC_RecN"/>
    <property type="match status" value="2"/>
</dbReference>
<feature type="coiled-coil region" evidence="10">
    <location>
        <begin position="185"/>
        <end position="225"/>
    </location>
</feature>
<comment type="caution">
    <text evidence="12">The sequence shown here is derived from an EMBL/GenBank/DDBJ whole genome shotgun (WGS) entry which is preliminary data.</text>
</comment>